<dbReference type="AlphaFoldDB" id="A0A3G6J355"/>
<dbReference type="Proteomes" id="UP000271587">
    <property type="component" value="Chromosome"/>
</dbReference>
<dbReference type="EMBL" id="CP033897">
    <property type="protein sequence ID" value="AZA12369.1"/>
    <property type="molecule type" value="Genomic_DNA"/>
</dbReference>
<sequence>MHAYALRKHPYSNTGRIALRRAEVRAKLETEFPAGSYGITQASKPISSHVMLWERDEEAFELVCHEFPSARISAQGYETDAFFLLPPDDPEYEGLTSYVVWKETRHVEKLSATDPRIYEWEPVFLQNTVST</sequence>
<gene>
    <name evidence="1" type="ORF">CGERO_10445</name>
</gene>
<evidence type="ECO:0000313" key="1">
    <source>
        <dbReference type="EMBL" id="AZA12369.1"/>
    </source>
</evidence>
<organism evidence="1 2">
    <name type="scientific">Corynebacterium gerontici</name>
    <dbReference type="NCBI Taxonomy" id="2079234"/>
    <lineage>
        <taxon>Bacteria</taxon>
        <taxon>Bacillati</taxon>
        <taxon>Actinomycetota</taxon>
        <taxon>Actinomycetes</taxon>
        <taxon>Mycobacteriales</taxon>
        <taxon>Corynebacteriaceae</taxon>
        <taxon>Corynebacterium</taxon>
    </lineage>
</organism>
<dbReference type="KEGG" id="cgk:CGERO_10445"/>
<evidence type="ECO:0000313" key="2">
    <source>
        <dbReference type="Proteomes" id="UP000271587"/>
    </source>
</evidence>
<reference evidence="1 2" key="1">
    <citation type="submission" date="2018-11" db="EMBL/GenBank/DDBJ databases">
        <authorList>
            <person name="Kleinhagauer T."/>
            <person name="Glaeser S.P."/>
            <person name="Spergser J."/>
            <person name="Ruckert C."/>
            <person name="Kaempfer P."/>
            <person name="Busse H.-J."/>
        </authorList>
    </citation>
    <scope>NUCLEOTIDE SEQUENCE [LARGE SCALE GENOMIC DNA]</scope>
    <source>
        <strain evidence="1 2">W8</strain>
    </source>
</reference>
<keyword evidence="2" id="KW-1185">Reference proteome</keyword>
<protein>
    <submittedName>
        <fullName evidence="1">Uncharacterized protein</fullName>
    </submittedName>
</protein>
<name>A0A3G6J355_9CORY</name>
<proteinExistence type="predicted"/>
<accession>A0A3G6J355</accession>